<evidence type="ECO:0000313" key="2">
    <source>
        <dbReference type="EMBL" id="MFD0786101.1"/>
    </source>
</evidence>
<feature type="domain" description="D-Lysine 5,6-aminomutase alpha subunit" evidence="1">
    <location>
        <begin position="5"/>
        <end position="123"/>
    </location>
</feature>
<organism evidence="2 3">
    <name type="scientific">Micromonospora azadirachtae</name>
    <dbReference type="NCBI Taxonomy" id="1970735"/>
    <lineage>
        <taxon>Bacteria</taxon>
        <taxon>Bacillati</taxon>
        <taxon>Actinomycetota</taxon>
        <taxon>Actinomycetes</taxon>
        <taxon>Micromonosporales</taxon>
        <taxon>Micromonosporaceae</taxon>
        <taxon>Micromonospora</taxon>
    </lineage>
</organism>
<evidence type="ECO:0000313" key="3">
    <source>
        <dbReference type="Proteomes" id="UP001597053"/>
    </source>
</evidence>
<dbReference type="GO" id="GO:0047831">
    <property type="term" value="F:D-ornithine 4,5-aminomutase activity"/>
    <property type="evidence" value="ECO:0007669"/>
    <property type="project" value="UniProtKB-EC"/>
</dbReference>
<proteinExistence type="predicted"/>
<keyword evidence="2" id="KW-0413">Isomerase</keyword>
<sequence>MTGKLDLDPVLVARARELARRVGQPVVDLARSHTTVSVERAVLRLAGVTGADPDGIPWVNRLVDAVVADVGLGHGVAAAVFDALAREDLTDVTLLAQKAAAGSVRFSQPTGKAATAARRAARRAV</sequence>
<dbReference type="InterPro" id="IPR016176">
    <property type="entry name" value="Cbl-dep_enz_cat"/>
</dbReference>
<dbReference type="InterPro" id="IPR015130">
    <property type="entry name" value="Lys-AminoMut_A"/>
</dbReference>
<protein>
    <submittedName>
        <fullName evidence="2">D-ornithine 4,5-aminomutase subunit OraS</fullName>
        <ecNumber evidence="2">5.4.3.5</ecNumber>
    </submittedName>
</protein>
<gene>
    <name evidence="2" type="primary">oraS</name>
    <name evidence="2" type="ORF">ACFQZ8_19560</name>
</gene>
<name>A0ABW3A571_9ACTN</name>
<dbReference type="InterPro" id="IPR037086">
    <property type="entry name" value="Lys-AminoMut_asu_sf"/>
</dbReference>
<dbReference type="EC" id="5.4.3.5" evidence="2"/>
<dbReference type="EMBL" id="JBHTHM010001158">
    <property type="protein sequence ID" value="MFD0786101.1"/>
    <property type="molecule type" value="Genomic_DNA"/>
</dbReference>
<dbReference type="Proteomes" id="UP001597053">
    <property type="component" value="Unassembled WGS sequence"/>
</dbReference>
<comment type="caution">
    <text evidence="2">The sequence shown here is derived from an EMBL/GenBank/DDBJ whole genome shotgun (WGS) entry which is preliminary data.</text>
</comment>
<dbReference type="SUPFAM" id="SSF51703">
    <property type="entry name" value="Cobalamin (vitamin B12)-dependent enzymes"/>
    <property type="match status" value="1"/>
</dbReference>
<reference evidence="3" key="1">
    <citation type="journal article" date="2019" name="Int. J. Syst. Evol. Microbiol.">
        <title>The Global Catalogue of Microorganisms (GCM) 10K type strain sequencing project: providing services to taxonomists for standard genome sequencing and annotation.</title>
        <authorList>
            <consortium name="The Broad Institute Genomics Platform"/>
            <consortium name="The Broad Institute Genome Sequencing Center for Infectious Disease"/>
            <person name="Wu L."/>
            <person name="Ma J."/>
        </authorList>
    </citation>
    <scope>NUCLEOTIDE SEQUENCE [LARGE SCALE GENOMIC DNA]</scope>
    <source>
        <strain evidence="3">JCM 32148</strain>
    </source>
</reference>
<feature type="non-terminal residue" evidence="2">
    <location>
        <position position="125"/>
    </location>
</feature>
<dbReference type="Pfam" id="PF09043">
    <property type="entry name" value="Lys-AminoMut_A"/>
    <property type="match status" value="1"/>
</dbReference>
<accession>A0ABW3A571</accession>
<keyword evidence="3" id="KW-1185">Reference proteome</keyword>
<evidence type="ECO:0000259" key="1">
    <source>
        <dbReference type="Pfam" id="PF09043"/>
    </source>
</evidence>
<dbReference type="Gene3D" id="3.20.20.440">
    <property type="entry name" value="D-Lysine 5,6-aminomutase alpha subunit"/>
    <property type="match status" value="1"/>
</dbReference>